<evidence type="ECO:0000256" key="2">
    <source>
        <dbReference type="ARBA" id="ARBA00023163"/>
    </source>
</evidence>
<evidence type="ECO:0000256" key="4">
    <source>
        <dbReference type="SAM" id="MobiDB-lite"/>
    </source>
</evidence>
<keyword evidence="7" id="KW-1185">Reference proteome</keyword>
<dbReference type="GO" id="GO:0000978">
    <property type="term" value="F:RNA polymerase II cis-regulatory region sequence-specific DNA binding"/>
    <property type="evidence" value="ECO:0007669"/>
    <property type="project" value="TreeGrafter"/>
</dbReference>
<dbReference type="GO" id="GO:0000435">
    <property type="term" value="P:positive regulation of transcription from RNA polymerase II promoter by galactose"/>
    <property type="evidence" value="ECO:0007669"/>
    <property type="project" value="TreeGrafter"/>
</dbReference>
<evidence type="ECO:0000313" key="7">
    <source>
        <dbReference type="Proteomes" id="UP001201262"/>
    </source>
</evidence>
<gene>
    <name evidence="6" type="ORF">BGW36DRAFT_350779</name>
</gene>
<dbReference type="InterPro" id="IPR007219">
    <property type="entry name" value="XnlR_reg_dom"/>
</dbReference>
<reference evidence="6" key="1">
    <citation type="submission" date="2021-12" db="EMBL/GenBank/DDBJ databases">
        <title>Convergent genome expansion in fungi linked to evolution of root-endophyte symbiosis.</title>
        <authorList>
            <consortium name="DOE Joint Genome Institute"/>
            <person name="Ke Y.-H."/>
            <person name="Bonito G."/>
            <person name="Liao H.-L."/>
            <person name="Looney B."/>
            <person name="Rojas-Flechas A."/>
            <person name="Nash J."/>
            <person name="Hameed K."/>
            <person name="Schadt C."/>
            <person name="Martin F."/>
            <person name="Crous P.W."/>
            <person name="Miettinen O."/>
            <person name="Magnuson J.K."/>
            <person name="Labbe J."/>
            <person name="Jacobson D."/>
            <person name="Doktycz M.J."/>
            <person name="Veneault-Fourrey C."/>
            <person name="Kuo A."/>
            <person name="Mondo S."/>
            <person name="Calhoun S."/>
            <person name="Riley R."/>
            <person name="Ohm R."/>
            <person name="LaButti K."/>
            <person name="Andreopoulos B."/>
            <person name="Pangilinan J."/>
            <person name="Nolan M."/>
            <person name="Tritt A."/>
            <person name="Clum A."/>
            <person name="Lipzen A."/>
            <person name="Daum C."/>
            <person name="Barry K."/>
            <person name="Grigoriev I.V."/>
            <person name="Vilgalys R."/>
        </authorList>
    </citation>
    <scope>NUCLEOTIDE SEQUENCE</scope>
    <source>
        <strain evidence="6">PMI_201</strain>
    </source>
</reference>
<organism evidence="6 7">
    <name type="scientific">Talaromyces proteolyticus</name>
    <dbReference type="NCBI Taxonomy" id="1131652"/>
    <lineage>
        <taxon>Eukaryota</taxon>
        <taxon>Fungi</taxon>
        <taxon>Dikarya</taxon>
        <taxon>Ascomycota</taxon>
        <taxon>Pezizomycotina</taxon>
        <taxon>Eurotiomycetes</taxon>
        <taxon>Eurotiomycetidae</taxon>
        <taxon>Eurotiales</taxon>
        <taxon>Trichocomaceae</taxon>
        <taxon>Talaromyces</taxon>
        <taxon>Talaromyces sect. Bacilispori</taxon>
    </lineage>
</organism>
<dbReference type="PANTHER" id="PTHR47424:SF9">
    <property type="entry name" value="TAH-2"/>
    <property type="match status" value="1"/>
</dbReference>
<feature type="domain" description="Xylanolytic transcriptional activator regulatory" evidence="5">
    <location>
        <begin position="208"/>
        <end position="282"/>
    </location>
</feature>
<comment type="caution">
    <text evidence="6">The sequence shown here is derived from an EMBL/GenBank/DDBJ whole genome shotgun (WGS) entry which is preliminary data.</text>
</comment>
<keyword evidence="2" id="KW-0804">Transcription</keyword>
<evidence type="ECO:0000256" key="1">
    <source>
        <dbReference type="ARBA" id="ARBA00023015"/>
    </source>
</evidence>
<keyword evidence="3" id="KW-0539">Nucleus</keyword>
<dbReference type="PANTHER" id="PTHR47424">
    <property type="entry name" value="REGULATORY PROTEIN GAL4"/>
    <property type="match status" value="1"/>
</dbReference>
<evidence type="ECO:0000259" key="5">
    <source>
        <dbReference type="SMART" id="SM00906"/>
    </source>
</evidence>
<dbReference type="Pfam" id="PF04082">
    <property type="entry name" value="Fungal_trans"/>
    <property type="match status" value="1"/>
</dbReference>
<accession>A0AAD4KEL8</accession>
<dbReference type="GO" id="GO:0006351">
    <property type="term" value="P:DNA-templated transcription"/>
    <property type="evidence" value="ECO:0007669"/>
    <property type="project" value="InterPro"/>
</dbReference>
<dbReference type="EMBL" id="JAJTJA010000014">
    <property type="protein sequence ID" value="KAH8689849.1"/>
    <property type="molecule type" value="Genomic_DNA"/>
</dbReference>
<proteinExistence type="predicted"/>
<dbReference type="RefSeq" id="XP_046066132.1">
    <property type="nucleotide sequence ID" value="XM_046213333.1"/>
</dbReference>
<keyword evidence="1" id="KW-0805">Transcription regulation</keyword>
<dbReference type="Proteomes" id="UP001201262">
    <property type="component" value="Unassembled WGS sequence"/>
</dbReference>
<sequence length="652" mass="71648">MGNKPLASSPKNVDIPDIPVFNSPPPSKDSQMLIDSKGRFIYVGESASLSFLETVRSSVQDTVGPCAFTNEPVRNPMFESSPKIRFETAQEPLLDLVTAPSLVKQFFLAVSGILDLFDPPWLIAQLQGWIEQPSQISKANSAIIHLALAIGAQGRAQGELDELLAEQCFAYGRQLIIFNLMNDPSLASIQAVMLMTYYMIAACQYNAAFINLGVAARSAYTLGIHLHETNQAFGGGEGLARERAWKSLRVCDLFLAASLGRPPATSESISNIAWAPINSLREYRLPGVAGQVFSAMFRICNVFERVLVEIYAEKAVSLELAKSISRQHRQWTEELPRMLMVDGLEESCTGEDPAESPRNFGLSPRHGSRIVTMAYYYSIVLLTRPFLTFQVRNGSEEPHKVDSSTTRTSFADYADACVISSIKGIDIAYEYVFKMNTPRRQPIVVNSVFISALCLGLASLNTCGHHKWPLGPSLDRAITILTHLGELSTQSAQYAEVCRQLKEAGDIYATRRDDSVLQQNYQVVRSIFGDLQASSKVQSYNENPKSNTVSPGKSGWSVPAEDVMIQTPPLFDFSTIQKASTVPTSGLLPGQGAIPSHSYNQYDSGVEHAQDHHPISSTADLLSGYFHDQDVPLFPLTSISSTESYFGNYNLG</sequence>
<evidence type="ECO:0000313" key="6">
    <source>
        <dbReference type="EMBL" id="KAH8689849.1"/>
    </source>
</evidence>
<dbReference type="GO" id="GO:0000981">
    <property type="term" value="F:DNA-binding transcription factor activity, RNA polymerase II-specific"/>
    <property type="evidence" value="ECO:0007669"/>
    <property type="project" value="TreeGrafter"/>
</dbReference>
<dbReference type="CDD" id="cd12148">
    <property type="entry name" value="fungal_TF_MHR"/>
    <property type="match status" value="1"/>
</dbReference>
<dbReference type="GO" id="GO:0008270">
    <property type="term" value="F:zinc ion binding"/>
    <property type="evidence" value="ECO:0007669"/>
    <property type="project" value="InterPro"/>
</dbReference>
<dbReference type="AlphaFoldDB" id="A0AAD4KEL8"/>
<name>A0AAD4KEL8_9EURO</name>
<evidence type="ECO:0000256" key="3">
    <source>
        <dbReference type="ARBA" id="ARBA00023242"/>
    </source>
</evidence>
<dbReference type="SMART" id="SM00906">
    <property type="entry name" value="Fungal_trans"/>
    <property type="match status" value="1"/>
</dbReference>
<dbReference type="GO" id="GO:0005634">
    <property type="term" value="C:nucleus"/>
    <property type="evidence" value="ECO:0007669"/>
    <property type="project" value="TreeGrafter"/>
</dbReference>
<protein>
    <recommendedName>
        <fullName evidence="5">Xylanolytic transcriptional activator regulatory domain-containing protein</fullName>
    </recommendedName>
</protein>
<feature type="region of interest" description="Disordered" evidence="4">
    <location>
        <begin position="1"/>
        <end position="27"/>
    </location>
</feature>
<dbReference type="GeneID" id="70243620"/>
<dbReference type="InterPro" id="IPR051127">
    <property type="entry name" value="Fungal_SecMet_Regulators"/>
</dbReference>